<accession>A0A9X0U4D2</accession>
<dbReference type="GO" id="GO:0008270">
    <property type="term" value="F:zinc ion binding"/>
    <property type="evidence" value="ECO:0007669"/>
    <property type="project" value="InterPro"/>
</dbReference>
<dbReference type="AlphaFoldDB" id="A0A9X0U4D2"/>
<dbReference type="CDD" id="cd08236">
    <property type="entry name" value="sugar_DH"/>
    <property type="match status" value="1"/>
</dbReference>
<dbReference type="InterPro" id="IPR020843">
    <property type="entry name" value="ER"/>
</dbReference>
<dbReference type="EC" id="1.1.1.14" evidence="6"/>
<gene>
    <name evidence="6" type="ORF">HDF14_002964</name>
</gene>
<comment type="similarity">
    <text evidence="4">Belongs to the zinc-containing alcohol dehydrogenase family.</text>
</comment>
<dbReference type="Gene3D" id="3.40.50.720">
    <property type="entry name" value="NAD(P)-binding Rossmann-like Domain"/>
    <property type="match status" value="1"/>
</dbReference>
<dbReference type="InterPro" id="IPR050129">
    <property type="entry name" value="Zn_alcohol_dh"/>
</dbReference>
<evidence type="ECO:0000313" key="7">
    <source>
        <dbReference type="Proteomes" id="UP000535182"/>
    </source>
</evidence>
<dbReference type="PANTHER" id="PTHR43401">
    <property type="entry name" value="L-THREONINE 3-DEHYDROGENASE"/>
    <property type="match status" value="1"/>
</dbReference>
<evidence type="ECO:0000313" key="6">
    <source>
        <dbReference type="EMBL" id="MBB5329346.1"/>
    </source>
</evidence>
<feature type="domain" description="Enoyl reductase (ER)" evidence="5">
    <location>
        <begin position="7"/>
        <end position="341"/>
    </location>
</feature>
<keyword evidence="1 4" id="KW-0479">Metal-binding</keyword>
<comment type="caution">
    <text evidence="6">The sequence shown here is derived from an EMBL/GenBank/DDBJ whole genome shotgun (WGS) entry which is preliminary data.</text>
</comment>
<dbReference type="RefSeq" id="WP_183977737.1">
    <property type="nucleotide sequence ID" value="NZ_JACHEB010000006.1"/>
</dbReference>
<dbReference type="Gene3D" id="3.90.180.10">
    <property type="entry name" value="Medium-chain alcohol dehydrogenases, catalytic domain"/>
    <property type="match status" value="1"/>
</dbReference>
<dbReference type="SMART" id="SM00829">
    <property type="entry name" value="PKS_ER"/>
    <property type="match status" value="1"/>
</dbReference>
<keyword evidence="2 4" id="KW-0862">Zinc</keyword>
<protein>
    <submittedName>
        <fullName evidence="6">L-iditol 2-dehydrogenase</fullName>
        <ecNumber evidence="6">1.1.1.14</ecNumber>
    </submittedName>
</protein>
<sequence>MKALLLSEYNDLQVTEMERPVPGADEVLVEVAACGICGSDVHGYDGSSGRRIPPIVMGHEAAGVVAGVGSQVSGLSVGDRVTFDSTVYCGECSFCQKGEVNLCDHREVMGVSCGDYRRAGAFAEYLVVPARIIYKLPENFSFVEAAMLEAVSVALHGVAVSAMKGDEEVLVIGAGMIGLLLLQAARAAGAARVFVSDVDETRLRLAKELGADATFCMSGAVLIAEIARVTKGRGVDVALEAVGREETIRTAIDCMRKGGTVTLVGNISPQVALPLQKIVSRQIRLQGSCASAGEYPEAIRLIANGVIKVKPLITAVAPLEEGSSWFSRLHAREPNLMKIVLDPRMRKDEKNAQVTQ</sequence>
<evidence type="ECO:0000256" key="2">
    <source>
        <dbReference type="ARBA" id="ARBA00022833"/>
    </source>
</evidence>
<evidence type="ECO:0000256" key="3">
    <source>
        <dbReference type="ARBA" id="ARBA00023002"/>
    </source>
</evidence>
<evidence type="ECO:0000256" key="4">
    <source>
        <dbReference type="RuleBase" id="RU361277"/>
    </source>
</evidence>
<proteinExistence type="inferred from homology"/>
<evidence type="ECO:0000256" key="1">
    <source>
        <dbReference type="ARBA" id="ARBA00022723"/>
    </source>
</evidence>
<dbReference type="PROSITE" id="PS00059">
    <property type="entry name" value="ADH_ZINC"/>
    <property type="match status" value="1"/>
</dbReference>
<comment type="cofactor">
    <cofactor evidence="4">
        <name>Zn(2+)</name>
        <dbReference type="ChEBI" id="CHEBI:29105"/>
    </cofactor>
</comment>
<dbReference type="InterPro" id="IPR036291">
    <property type="entry name" value="NAD(P)-bd_dom_sf"/>
</dbReference>
<dbReference type="Proteomes" id="UP000535182">
    <property type="component" value="Unassembled WGS sequence"/>
</dbReference>
<dbReference type="InterPro" id="IPR011032">
    <property type="entry name" value="GroES-like_sf"/>
</dbReference>
<dbReference type="EMBL" id="JACHEB010000006">
    <property type="protein sequence ID" value="MBB5329346.1"/>
    <property type="molecule type" value="Genomic_DNA"/>
</dbReference>
<dbReference type="PANTHER" id="PTHR43401:SF2">
    <property type="entry name" value="L-THREONINE 3-DEHYDROGENASE"/>
    <property type="match status" value="1"/>
</dbReference>
<evidence type="ECO:0000259" key="5">
    <source>
        <dbReference type="SMART" id="SM00829"/>
    </source>
</evidence>
<keyword evidence="3 6" id="KW-0560">Oxidoreductase</keyword>
<name>A0A9X0U4D2_9BACT</name>
<dbReference type="InterPro" id="IPR002328">
    <property type="entry name" value="ADH_Zn_CS"/>
</dbReference>
<dbReference type="InterPro" id="IPR013154">
    <property type="entry name" value="ADH-like_N"/>
</dbReference>
<dbReference type="SUPFAM" id="SSF50129">
    <property type="entry name" value="GroES-like"/>
    <property type="match status" value="1"/>
</dbReference>
<dbReference type="SUPFAM" id="SSF51735">
    <property type="entry name" value="NAD(P)-binding Rossmann-fold domains"/>
    <property type="match status" value="1"/>
</dbReference>
<dbReference type="GO" id="GO:0003939">
    <property type="term" value="F:L-iditol 2-dehydrogenase (NAD+) activity"/>
    <property type="evidence" value="ECO:0007669"/>
    <property type="project" value="UniProtKB-EC"/>
</dbReference>
<reference evidence="6 7" key="1">
    <citation type="submission" date="2020-08" db="EMBL/GenBank/DDBJ databases">
        <title>Genomic Encyclopedia of Type Strains, Phase IV (KMG-V): Genome sequencing to study the core and pangenomes of soil and plant-associated prokaryotes.</title>
        <authorList>
            <person name="Whitman W."/>
        </authorList>
    </citation>
    <scope>NUCLEOTIDE SEQUENCE [LARGE SCALE GENOMIC DNA]</scope>
    <source>
        <strain evidence="6 7">X5P2</strain>
    </source>
</reference>
<organism evidence="6 7">
    <name type="scientific">Tunturiibacter gelidiferens</name>
    <dbReference type="NCBI Taxonomy" id="3069689"/>
    <lineage>
        <taxon>Bacteria</taxon>
        <taxon>Pseudomonadati</taxon>
        <taxon>Acidobacteriota</taxon>
        <taxon>Terriglobia</taxon>
        <taxon>Terriglobales</taxon>
        <taxon>Acidobacteriaceae</taxon>
        <taxon>Tunturiibacter</taxon>
    </lineage>
</organism>
<keyword evidence="7" id="KW-1185">Reference proteome</keyword>
<dbReference type="InterPro" id="IPR013149">
    <property type="entry name" value="ADH-like_C"/>
</dbReference>
<dbReference type="Pfam" id="PF00107">
    <property type="entry name" value="ADH_zinc_N"/>
    <property type="match status" value="1"/>
</dbReference>
<dbReference type="Pfam" id="PF08240">
    <property type="entry name" value="ADH_N"/>
    <property type="match status" value="1"/>
</dbReference>